<keyword evidence="4 6" id="KW-1133">Transmembrane helix</keyword>
<dbReference type="SUPFAM" id="SSF56235">
    <property type="entry name" value="N-terminal nucleophile aminohydrolases (Ntn hydrolases)"/>
    <property type="match status" value="1"/>
</dbReference>
<reference evidence="7 8" key="1">
    <citation type="submission" date="2008-10" db="EMBL/GenBank/DDBJ databases">
        <title>Draft genome sequence of Parabacteroides johnsonii (DSM 18315).</title>
        <authorList>
            <person name="Sudarsanam P."/>
            <person name="Ley R."/>
            <person name="Guruge J."/>
            <person name="Turnbaugh P.J."/>
            <person name="Mahowald M."/>
            <person name="Liep D."/>
            <person name="Gordon J."/>
        </authorList>
    </citation>
    <scope>NUCLEOTIDE SEQUENCE [LARGE SCALE GENOMIC DNA]</scope>
    <source>
        <strain evidence="7 8">DSM 18315</strain>
    </source>
</reference>
<dbReference type="InterPro" id="IPR029055">
    <property type="entry name" value="Ntn_hydrolases_N"/>
</dbReference>
<dbReference type="Gene3D" id="3.40.50.620">
    <property type="entry name" value="HUPs"/>
    <property type="match status" value="1"/>
</dbReference>
<dbReference type="GO" id="GO:0005886">
    <property type="term" value="C:plasma membrane"/>
    <property type="evidence" value="ECO:0007669"/>
    <property type="project" value="UniProtKB-SubCell"/>
</dbReference>
<feature type="transmembrane region" description="Helical" evidence="6">
    <location>
        <begin position="180"/>
        <end position="199"/>
    </location>
</feature>
<comment type="caution">
    <text evidence="7">The sequence shown here is derived from an EMBL/GenBank/DDBJ whole genome shotgun (WGS) entry which is preliminary data.</text>
</comment>
<keyword evidence="5 6" id="KW-0472">Membrane</keyword>
<feature type="transmembrane region" description="Helical" evidence="6">
    <location>
        <begin position="259"/>
        <end position="281"/>
    </location>
</feature>
<dbReference type="PANTHER" id="PTHR30250">
    <property type="entry name" value="PST FAMILY PREDICTED COLANIC ACID TRANSPORTER"/>
    <property type="match status" value="1"/>
</dbReference>
<dbReference type="PANTHER" id="PTHR30250:SF11">
    <property type="entry name" value="O-ANTIGEN TRANSPORTER-RELATED"/>
    <property type="match status" value="1"/>
</dbReference>
<evidence type="ECO:0000256" key="3">
    <source>
        <dbReference type="ARBA" id="ARBA00022692"/>
    </source>
</evidence>
<dbReference type="AlphaFoldDB" id="B7B640"/>
<sequence length="1049" mass="122128">MIQLLKDKSNIMQAFWLGFGRLSSFALAFVSAAILSRFLSKEDYGTYKQIMYLYASFSLIFMAGLPETLTYFLPKLKKEEQKYLVLQFEIIFIFLGLLFSSCLYFGSSTIAEILNNPTLADALKIYAPVPLLLMPTFTMESIYMNEHKSHYQAIYLIFSRFMVLCGITLPVIFYQASCQVALHGLVFSSACMLIVALFLIAKPYKGYHCQRSHLNIRDVIGYSIPLLSADFALMLFNSADQFFISRYFGEAVFAEYSNGFIQFPLATMVSGSVLTVLIPMFSQANTTKKLNEAIRSWQNAIRKTCLLLYPILVFCFFFATEIVTFIYGKNYTCSAIYFQIILISNLFNIYPFLPLLLALKKLKVYSSFYFLSALSIWVTEAIGIRLFSSPIAIACISITNTILLVVVFYLYIKRELQTTVFTSRILLFLSKVLFHSLLTASLIYWSTSAFQESYPPLITLLMAFLLFYLVLVASSRLFGLNYMSILVHLFNSFTNKIMDVQIKLYRNKWISGNGIHSIGWASTPDTCYPDKAFHQFIESQIDPNTFGADDAYQLANTLNGSYALVITTHQSVFLIADRTRSYPLIYLKNKGVLYITDDFLSLKADYVLKPTVDISQAETFLLSSLTFGNHTIYKEVFGIQAAEIVELSKQNETAKSKRYFRYTLNTENKQQLITKEEINKQNEIFAHVFQRMSDSAPTVHNWIVPLSGGHDSRMIINQIHKLGIKNVICFSYGEVNNRQAQLSQRVANALGYPWYFVEYTAEKWYQIRQTADFNRYFDFAFNGISNPHIQDLLAVYELNKQGVFHPDDIFVPGHTFDFITGSQCLRNIKELQSEKDVINYLRYCINQWSYKTRPKHLLKEITDMIRQTPLPYNNFTEYFYWQEWHCKFLLNSVRVYEYFGFDWRAPLWDQELVKYWQSLHVDYKLYRNFLYECEQQGLYNEPLRSIPFDFQMNPKARTIDKLLRLIPYTFIRKIKHYIRPQAIHLDDGLHHVYAHQKTILKDQATYNSCPKALQNYLKPYKNRPLCWFPDNDNNSMYALREQFKQEVFS</sequence>
<feature type="transmembrane region" description="Helical" evidence="6">
    <location>
        <begin position="14"/>
        <end position="39"/>
    </location>
</feature>
<organism evidence="7 8">
    <name type="scientific">Parabacteroides johnsonii DSM 18315</name>
    <dbReference type="NCBI Taxonomy" id="537006"/>
    <lineage>
        <taxon>Bacteria</taxon>
        <taxon>Pseudomonadati</taxon>
        <taxon>Bacteroidota</taxon>
        <taxon>Bacteroidia</taxon>
        <taxon>Bacteroidales</taxon>
        <taxon>Tannerellaceae</taxon>
        <taxon>Parabacteroides</taxon>
    </lineage>
</organism>
<dbReference type="InterPro" id="IPR014729">
    <property type="entry name" value="Rossmann-like_a/b/a_fold"/>
</dbReference>
<feature type="transmembrane region" description="Helical" evidence="6">
    <location>
        <begin position="364"/>
        <end position="384"/>
    </location>
</feature>
<gene>
    <name evidence="7" type="ORF">PRABACTJOHN_00484</name>
</gene>
<feature type="transmembrane region" description="Helical" evidence="6">
    <location>
        <begin position="84"/>
        <end position="106"/>
    </location>
</feature>
<feature type="transmembrane region" description="Helical" evidence="6">
    <location>
        <begin position="155"/>
        <end position="174"/>
    </location>
</feature>
<evidence type="ECO:0000256" key="4">
    <source>
        <dbReference type="ARBA" id="ARBA00022989"/>
    </source>
</evidence>
<evidence type="ECO:0000256" key="6">
    <source>
        <dbReference type="SAM" id="Phobius"/>
    </source>
</evidence>
<dbReference type="Gene3D" id="3.60.20.10">
    <property type="entry name" value="Glutamine Phosphoribosylpyrophosphate, subunit 1, domain 1"/>
    <property type="match status" value="1"/>
</dbReference>
<feature type="transmembrane region" description="Helical" evidence="6">
    <location>
        <begin position="424"/>
        <end position="445"/>
    </location>
</feature>
<dbReference type="EMBL" id="ABYH01000039">
    <property type="protein sequence ID" value="EEC98084.1"/>
    <property type="molecule type" value="Genomic_DNA"/>
</dbReference>
<evidence type="ECO:0000313" key="7">
    <source>
        <dbReference type="EMBL" id="EEC98084.1"/>
    </source>
</evidence>
<evidence type="ECO:0000256" key="1">
    <source>
        <dbReference type="ARBA" id="ARBA00004651"/>
    </source>
</evidence>
<protein>
    <submittedName>
        <fullName evidence="7">Polysaccharide biosynthesis protein</fullName>
    </submittedName>
</protein>
<feature type="transmembrane region" description="Helical" evidence="6">
    <location>
        <begin position="126"/>
        <end position="143"/>
    </location>
</feature>
<feature type="transmembrane region" description="Helical" evidence="6">
    <location>
        <begin position="219"/>
        <end position="239"/>
    </location>
</feature>
<feature type="transmembrane region" description="Helical" evidence="6">
    <location>
        <begin position="334"/>
        <end position="357"/>
    </location>
</feature>
<feature type="transmembrane region" description="Helical" evidence="6">
    <location>
        <begin position="390"/>
        <end position="412"/>
    </location>
</feature>
<dbReference type="STRING" id="537006.PRABACTJOHN_00484"/>
<dbReference type="Proteomes" id="UP000005510">
    <property type="component" value="Unassembled WGS sequence"/>
</dbReference>
<dbReference type="HOGENOM" id="CLU_291154_0_0_10"/>
<evidence type="ECO:0000313" key="8">
    <source>
        <dbReference type="Proteomes" id="UP000005510"/>
    </source>
</evidence>
<feature type="transmembrane region" description="Helical" evidence="6">
    <location>
        <begin position="306"/>
        <end position="328"/>
    </location>
</feature>
<dbReference type="TCDB" id="2.A.66.12.2">
    <property type="family name" value="the multidrug/oligosaccharidyl-lipid/polysaccharide (mop) flippase superfamily"/>
</dbReference>
<accession>B7B640</accession>
<feature type="transmembrane region" description="Helical" evidence="6">
    <location>
        <begin position="457"/>
        <end position="478"/>
    </location>
</feature>
<evidence type="ECO:0000256" key="2">
    <source>
        <dbReference type="ARBA" id="ARBA00022475"/>
    </source>
</evidence>
<dbReference type="RefSeq" id="WP_008146532.1">
    <property type="nucleotide sequence ID" value="NZ_DS996444.1"/>
</dbReference>
<evidence type="ECO:0000256" key="5">
    <source>
        <dbReference type="ARBA" id="ARBA00023136"/>
    </source>
</evidence>
<keyword evidence="2" id="KW-1003">Cell membrane</keyword>
<dbReference type="InterPro" id="IPR050833">
    <property type="entry name" value="Poly_Biosynth_Transport"/>
</dbReference>
<feature type="transmembrane region" description="Helical" evidence="6">
    <location>
        <begin position="51"/>
        <end position="72"/>
    </location>
</feature>
<dbReference type="Pfam" id="PF13440">
    <property type="entry name" value="Polysacc_synt_3"/>
    <property type="match status" value="1"/>
</dbReference>
<reference evidence="7 8" key="2">
    <citation type="submission" date="2008-10" db="EMBL/GenBank/DDBJ databases">
        <authorList>
            <person name="Fulton L."/>
            <person name="Clifton S."/>
            <person name="Fulton B."/>
            <person name="Xu J."/>
            <person name="Minx P."/>
            <person name="Pepin K.H."/>
            <person name="Johnson M."/>
            <person name="Bhonagiri V."/>
            <person name="Nash W.E."/>
            <person name="Mardis E.R."/>
            <person name="Wilson R.K."/>
        </authorList>
    </citation>
    <scope>NUCLEOTIDE SEQUENCE [LARGE SCALE GENOMIC DNA]</scope>
    <source>
        <strain evidence="7 8">DSM 18315</strain>
    </source>
</reference>
<name>B7B640_9BACT</name>
<comment type="subcellular location">
    <subcellularLocation>
        <location evidence="1">Cell membrane</location>
        <topology evidence="1">Multi-pass membrane protein</topology>
    </subcellularLocation>
</comment>
<dbReference type="SUPFAM" id="SSF52402">
    <property type="entry name" value="Adenine nucleotide alpha hydrolases-like"/>
    <property type="match status" value="1"/>
</dbReference>
<keyword evidence="3 6" id="KW-0812">Transmembrane</keyword>
<proteinExistence type="predicted"/>